<organism evidence="1 2">
    <name type="scientific">Candidatus Nitrosomaritimum aestuariumsis</name>
    <dbReference type="NCBI Taxonomy" id="3342354"/>
    <lineage>
        <taxon>Archaea</taxon>
        <taxon>Nitrososphaerota</taxon>
        <taxon>Nitrososphaeria</taxon>
        <taxon>Nitrosopumilales</taxon>
        <taxon>Nitrosopumilaceae</taxon>
        <taxon>Candidatus Nitrosomaritimum</taxon>
    </lineage>
</organism>
<proteinExistence type="predicted"/>
<evidence type="ECO:0000313" key="1">
    <source>
        <dbReference type="EMBL" id="MBA4454052.1"/>
    </source>
</evidence>
<protein>
    <submittedName>
        <fullName evidence="1">Uncharacterized protein</fullName>
    </submittedName>
</protein>
<gene>
    <name evidence="1" type="ORF">H2B05_03820</name>
</gene>
<accession>A0AC60W2X4</accession>
<sequence length="50" mass="5738">MAKRITIMIDDDLDKKIRLTQSKMILSENKSVSFSSVINSLLEKQLAKKK</sequence>
<name>A0AC60W2X4_9ARCH</name>
<dbReference type="EMBL" id="JACENC010000152">
    <property type="protein sequence ID" value="MBA4454052.1"/>
    <property type="molecule type" value="Genomic_DNA"/>
</dbReference>
<evidence type="ECO:0000313" key="2">
    <source>
        <dbReference type="Proteomes" id="UP000526786"/>
    </source>
</evidence>
<dbReference type="Proteomes" id="UP000526786">
    <property type="component" value="Unassembled WGS sequence"/>
</dbReference>
<comment type="caution">
    <text evidence="1">The sequence shown here is derived from an EMBL/GenBank/DDBJ whole genome shotgun (WGS) entry which is preliminary data.</text>
</comment>
<reference evidence="1 2" key="1">
    <citation type="journal article" date="2020" name="Appl. Environ. Microbiol.">
        <title>Genomic Characteristics of a Novel Species of Ammonia-Oxidizing Archaea from the Jiulong River Estuary.</title>
        <authorList>
            <person name="Zou D."/>
            <person name="Wan R."/>
            <person name="Han L."/>
            <person name="Xu M.N."/>
            <person name="Liu Y."/>
            <person name="Liu H."/>
            <person name="Kao S.J."/>
            <person name="Li M."/>
        </authorList>
    </citation>
    <scope>NUCLEOTIDE SEQUENCE [LARGE SCALE GENOMIC DNA]</scope>
    <source>
        <strain evidence="1">W2bin3</strain>
    </source>
</reference>